<protein>
    <submittedName>
        <fullName evidence="2">Uncharacterized protein</fullName>
    </submittedName>
</protein>
<sequence length="96" mass="10865">MTPNIKIMTSSLDSQILQHRYSKIVTNYTFKKAMQDAATNGAKPFNKAKLAAMLEITPDECQRWPILDPNKRSHKRTHKAKRARPIQIAEGMATIG</sequence>
<evidence type="ECO:0000313" key="2">
    <source>
        <dbReference type="EMBL" id="ANZ68713.1"/>
    </source>
</evidence>
<feature type="compositionally biased region" description="Basic residues" evidence="1">
    <location>
        <begin position="72"/>
        <end position="84"/>
    </location>
</feature>
<dbReference type="AlphaFoldDB" id="A0A1B2J349"/>
<geneLocation type="plasmid" evidence="3">
    <name>pl11995-6</name>
</geneLocation>
<evidence type="ECO:0000256" key="1">
    <source>
        <dbReference type="SAM" id="MobiDB-lite"/>
    </source>
</evidence>
<reference evidence="2 3" key="1">
    <citation type="submission" date="2016-03" db="EMBL/GenBank/DDBJ databases">
        <title>Pediococcus and Lactobacillus from brewery environment - whole genome sequencing and assembly.</title>
        <authorList>
            <person name="Behr J."/>
            <person name="Geissler A.J."/>
            <person name="Vogel R.F."/>
        </authorList>
    </citation>
    <scope>NUCLEOTIDE SEQUENCE [LARGE SCALE GENOMIC DNA]</scope>
    <source>
        <strain evidence="2 3">TMW 1.1995</strain>
        <plasmid evidence="3">pl11995-6</plasmid>
    </source>
</reference>
<dbReference type="EMBL" id="CP014930">
    <property type="protein sequence ID" value="ANZ68713.1"/>
    <property type="molecule type" value="Genomic_DNA"/>
</dbReference>
<gene>
    <name evidence="2" type="ORF">AYR63_16400</name>
</gene>
<keyword evidence="3" id="KW-1185">Reference proteome</keyword>
<keyword evidence="2" id="KW-0614">Plasmid</keyword>
<proteinExistence type="predicted"/>
<evidence type="ECO:0000313" key="3">
    <source>
        <dbReference type="Proteomes" id="UP000093267"/>
    </source>
</evidence>
<feature type="region of interest" description="Disordered" evidence="1">
    <location>
        <begin position="65"/>
        <end position="96"/>
    </location>
</feature>
<name>A0A1B2J349_9LACO</name>
<dbReference type="Proteomes" id="UP000093267">
    <property type="component" value="Plasmid pL11995-6"/>
</dbReference>
<accession>A0A1B2J349</accession>
<organism evidence="2 3">
    <name type="scientific">Secundilactobacillus paracollinoides</name>
    <dbReference type="NCBI Taxonomy" id="240427"/>
    <lineage>
        <taxon>Bacteria</taxon>
        <taxon>Bacillati</taxon>
        <taxon>Bacillota</taxon>
        <taxon>Bacilli</taxon>
        <taxon>Lactobacillales</taxon>
        <taxon>Lactobacillaceae</taxon>
        <taxon>Secundilactobacillus</taxon>
    </lineage>
</organism>